<dbReference type="EMBL" id="CAUYUE010000001">
    <property type="protein sequence ID" value="CAK0735003.1"/>
    <property type="molecule type" value="Genomic_DNA"/>
</dbReference>
<dbReference type="GO" id="GO:0016020">
    <property type="term" value="C:membrane"/>
    <property type="evidence" value="ECO:0007669"/>
    <property type="project" value="UniProtKB-SubCell"/>
</dbReference>
<feature type="compositionally biased region" description="Low complexity" evidence="5">
    <location>
        <begin position="35"/>
        <end position="62"/>
    </location>
</feature>
<protein>
    <submittedName>
        <fullName evidence="6">Uncharacterized protein</fullName>
    </submittedName>
</protein>
<comment type="subcellular location">
    <subcellularLocation>
        <location evidence="1">Membrane</location>
        <topology evidence="1">Multi-pass membrane protein</topology>
    </subcellularLocation>
</comment>
<keyword evidence="2" id="KW-0812">Transmembrane</keyword>
<organism evidence="6 7">
    <name type="scientific">Coccomyxa viridis</name>
    <dbReference type="NCBI Taxonomy" id="1274662"/>
    <lineage>
        <taxon>Eukaryota</taxon>
        <taxon>Viridiplantae</taxon>
        <taxon>Chlorophyta</taxon>
        <taxon>core chlorophytes</taxon>
        <taxon>Trebouxiophyceae</taxon>
        <taxon>Trebouxiophyceae incertae sedis</taxon>
        <taxon>Coccomyxaceae</taxon>
        <taxon>Coccomyxa</taxon>
    </lineage>
</organism>
<name>A0AAV1HR93_9CHLO</name>
<evidence type="ECO:0000256" key="1">
    <source>
        <dbReference type="ARBA" id="ARBA00004141"/>
    </source>
</evidence>
<evidence type="ECO:0000256" key="2">
    <source>
        <dbReference type="ARBA" id="ARBA00022692"/>
    </source>
</evidence>
<accession>A0AAV1HR93</accession>
<evidence type="ECO:0000256" key="4">
    <source>
        <dbReference type="ARBA" id="ARBA00023136"/>
    </source>
</evidence>
<evidence type="ECO:0000313" key="7">
    <source>
        <dbReference type="Proteomes" id="UP001314263"/>
    </source>
</evidence>
<evidence type="ECO:0000256" key="3">
    <source>
        <dbReference type="ARBA" id="ARBA00022989"/>
    </source>
</evidence>
<keyword evidence="4" id="KW-0472">Membrane</keyword>
<feature type="region of interest" description="Disordered" evidence="5">
    <location>
        <begin position="18"/>
        <end position="65"/>
    </location>
</feature>
<dbReference type="AlphaFoldDB" id="A0AAV1HR93"/>
<keyword evidence="3" id="KW-1133">Transmembrane helix</keyword>
<evidence type="ECO:0000256" key="5">
    <source>
        <dbReference type="SAM" id="MobiDB-lite"/>
    </source>
</evidence>
<dbReference type="Proteomes" id="UP001314263">
    <property type="component" value="Unassembled WGS sequence"/>
</dbReference>
<comment type="caution">
    <text evidence="6">The sequence shown here is derived from an EMBL/GenBank/DDBJ whole genome shotgun (WGS) entry which is preliminary data.</text>
</comment>
<gene>
    <name evidence="6" type="ORF">CVIRNUC_000514</name>
</gene>
<sequence length="233" mass="25967">MYTRTVANGQIQCLAKPSGRNAVSGQRAKRVVTRSSPPSAAPSPAKAAPAPATSNSASATSSGQETMQVIDGRFTDFRWKSGAWDLESAAFKKDGKTNWDMVIDAEMGRRRLLEDNPIASTNEDPVFFDTDQIPWWAWVRRFHLPEAEKANGRAAMIGYVLAYFVDSWTGAGLYDQQNSFLGKLALHLVVFAILIFRSTDSLASLRNLLDEATFYDKQWDAQWQKGNRPKEQD</sequence>
<proteinExistence type="predicted"/>
<dbReference type="SUPFAM" id="SSF103511">
    <property type="entry name" value="Chlorophyll a-b binding protein"/>
    <property type="match status" value="1"/>
</dbReference>
<evidence type="ECO:0000313" key="6">
    <source>
        <dbReference type="EMBL" id="CAK0735003.1"/>
    </source>
</evidence>
<reference evidence="6 7" key="1">
    <citation type="submission" date="2023-10" db="EMBL/GenBank/DDBJ databases">
        <authorList>
            <person name="Maclean D."/>
            <person name="Macfadyen A."/>
        </authorList>
    </citation>
    <scope>NUCLEOTIDE SEQUENCE [LARGE SCALE GENOMIC DNA]</scope>
</reference>
<keyword evidence="7" id="KW-1185">Reference proteome</keyword>
<dbReference type="PANTHER" id="PTHR14154">
    <property type="entry name" value="UPF0041 BRAIN PROTEIN 44-RELATED"/>
    <property type="match status" value="1"/>
</dbReference>